<keyword evidence="1" id="KW-0732">Signal</keyword>
<dbReference type="InterPro" id="IPR013424">
    <property type="entry name" value="Ice-binding_C"/>
</dbReference>
<dbReference type="Pfam" id="PF07589">
    <property type="entry name" value="PEP-CTERM"/>
    <property type="match status" value="1"/>
</dbReference>
<reference evidence="4" key="1">
    <citation type="submission" date="2016-10" db="EMBL/GenBank/DDBJ databases">
        <authorList>
            <person name="Varghese N."/>
            <person name="Submissions S."/>
        </authorList>
    </citation>
    <scope>NUCLEOTIDE SEQUENCE [LARGE SCALE GENOMIC DNA]</scope>
    <source>
        <strain evidence="4">CGMCC 1.6775</strain>
    </source>
</reference>
<dbReference type="RefSeq" id="WP_092006189.1">
    <property type="nucleotide sequence ID" value="NZ_FOUR01000009.1"/>
</dbReference>
<feature type="signal peptide" evidence="1">
    <location>
        <begin position="1"/>
        <end position="23"/>
    </location>
</feature>
<sequence>MKRAKTTFLASLSIFLSATTVNAAPITIDFNDGTAGSSVGEFYAGLGVTFSNATWTSTLGDPLAIYSSSDTFRPKADNPIIATFSSAVSFVSIFGRDVGGNGIRIDAYDSPVAGNLVDFDEFFGTGIGVGTEATIAASDPSIWRVEFYQPDSIVAGEGMVWDNFTFDSDAVASVPEPGTLALLGIGLAGMGVARRRWNA</sequence>
<dbReference type="Proteomes" id="UP000199339">
    <property type="component" value="Unassembled WGS sequence"/>
</dbReference>
<evidence type="ECO:0000259" key="2">
    <source>
        <dbReference type="Pfam" id="PF07589"/>
    </source>
</evidence>
<gene>
    <name evidence="3" type="ORF">SAMN04487961_3276</name>
</gene>
<protein>
    <submittedName>
        <fullName evidence="3">PEP-CTERM protein-sorting domain-containing protein</fullName>
    </submittedName>
</protein>
<evidence type="ECO:0000313" key="3">
    <source>
        <dbReference type="EMBL" id="SFN51212.1"/>
    </source>
</evidence>
<feature type="chain" id="PRO_5011750936" evidence="1">
    <location>
        <begin position="24"/>
        <end position="199"/>
    </location>
</feature>
<accession>A0A1I4ZLU2</accession>
<proteinExistence type="predicted"/>
<evidence type="ECO:0000256" key="1">
    <source>
        <dbReference type="SAM" id="SignalP"/>
    </source>
</evidence>
<dbReference type="AlphaFoldDB" id="A0A1I4ZLU2"/>
<dbReference type="EMBL" id="FOUR01000009">
    <property type="protein sequence ID" value="SFN51212.1"/>
    <property type="molecule type" value="Genomic_DNA"/>
</dbReference>
<name>A0A1I4ZLU2_9GAMM</name>
<evidence type="ECO:0000313" key="4">
    <source>
        <dbReference type="Proteomes" id="UP000199339"/>
    </source>
</evidence>
<keyword evidence="4" id="KW-1185">Reference proteome</keyword>
<organism evidence="3 4">
    <name type="scientific">Marinobacter pelagius</name>
    <dbReference type="NCBI Taxonomy" id="379482"/>
    <lineage>
        <taxon>Bacteria</taxon>
        <taxon>Pseudomonadati</taxon>
        <taxon>Pseudomonadota</taxon>
        <taxon>Gammaproteobacteria</taxon>
        <taxon>Pseudomonadales</taxon>
        <taxon>Marinobacteraceae</taxon>
        <taxon>Marinobacter</taxon>
    </lineage>
</organism>
<feature type="domain" description="Ice-binding protein C-terminal" evidence="2">
    <location>
        <begin position="173"/>
        <end position="196"/>
    </location>
</feature>
<dbReference type="NCBIfam" id="TIGR02595">
    <property type="entry name" value="PEP_CTERM"/>
    <property type="match status" value="1"/>
</dbReference>